<dbReference type="AlphaFoldDB" id="A0A8J3AQP7"/>
<dbReference type="Proteomes" id="UP000642180">
    <property type="component" value="Unassembled WGS sequence"/>
</dbReference>
<gene>
    <name evidence="2" type="ORF">GCM10008066_21420</name>
</gene>
<dbReference type="Gene3D" id="2.60.40.1890">
    <property type="entry name" value="PCu(A)C copper chaperone"/>
    <property type="match status" value="1"/>
</dbReference>
<dbReference type="InterPro" id="IPR036182">
    <property type="entry name" value="PCuAC_sf"/>
</dbReference>
<dbReference type="SUPFAM" id="SSF110087">
    <property type="entry name" value="DR1885-like metal-binding protein"/>
    <property type="match status" value="1"/>
</dbReference>
<feature type="signal peptide" evidence="1">
    <location>
        <begin position="1"/>
        <end position="21"/>
    </location>
</feature>
<accession>A0A8J3AQP7</accession>
<dbReference type="Pfam" id="PF04314">
    <property type="entry name" value="PCuAC"/>
    <property type="match status" value="1"/>
</dbReference>
<keyword evidence="3" id="KW-1185">Reference proteome</keyword>
<dbReference type="InterPro" id="IPR058248">
    <property type="entry name" value="Lxx211020-like"/>
</dbReference>
<keyword evidence="1" id="KW-0732">Signal</keyword>
<organism evidence="2 3">
    <name type="scientific">Oxalicibacterium faecigallinarum</name>
    <dbReference type="NCBI Taxonomy" id="573741"/>
    <lineage>
        <taxon>Bacteria</taxon>
        <taxon>Pseudomonadati</taxon>
        <taxon>Pseudomonadota</taxon>
        <taxon>Betaproteobacteria</taxon>
        <taxon>Burkholderiales</taxon>
        <taxon>Oxalobacteraceae</taxon>
        <taxon>Oxalicibacterium</taxon>
    </lineage>
</organism>
<dbReference type="EMBL" id="BMDI01000002">
    <property type="protein sequence ID" value="GGI19916.1"/>
    <property type="molecule type" value="Genomic_DNA"/>
</dbReference>
<evidence type="ECO:0000313" key="2">
    <source>
        <dbReference type="EMBL" id="GGI19916.1"/>
    </source>
</evidence>
<comment type="caution">
    <text evidence="2">The sequence shown here is derived from an EMBL/GenBank/DDBJ whole genome shotgun (WGS) entry which is preliminary data.</text>
</comment>
<protein>
    <recommendedName>
        <fullName evidence="4">Copper chaperone PCu(A)C</fullName>
    </recommendedName>
</protein>
<feature type="chain" id="PRO_5035207416" description="Copper chaperone PCu(A)C" evidence="1">
    <location>
        <begin position="22"/>
        <end position="160"/>
    </location>
</feature>
<proteinExistence type="predicted"/>
<evidence type="ECO:0000256" key="1">
    <source>
        <dbReference type="SAM" id="SignalP"/>
    </source>
</evidence>
<evidence type="ECO:0000313" key="3">
    <source>
        <dbReference type="Proteomes" id="UP000642180"/>
    </source>
</evidence>
<dbReference type="RefSeq" id="WP_188381348.1">
    <property type="nucleotide sequence ID" value="NZ_BMDI01000002.1"/>
</dbReference>
<sequence length="160" mass="16992">MKLQLATLAIMTSLLAPLSQAQHVHGDSGIQIHQATARATVPGQTSGGAYLTLENHGKINDALLSAQSAAAKSMEIHTMSMEGNVMRMREVARIDIAAGQKVAMEPGKGYHLMLMGLKAPLKAGDKVPVTLTFEKAGKVETTLEVKDSQTANQKQGGHQH</sequence>
<evidence type="ECO:0008006" key="4">
    <source>
        <dbReference type="Google" id="ProtNLM"/>
    </source>
</evidence>
<dbReference type="InterPro" id="IPR007410">
    <property type="entry name" value="LpqE-like"/>
</dbReference>
<dbReference type="PANTHER" id="PTHR36302:SF1">
    <property type="entry name" value="COPPER CHAPERONE PCU(A)C"/>
    <property type="match status" value="1"/>
</dbReference>
<reference evidence="3" key="1">
    <citation type="journal article" date="2019" name="Int. J. Syst. Evol. Microbiol.">
        <title>The Global Catalogue of Microorganisms (GCM) 10K type strain sequencing project: providing services to taxonomists for standard genome sequencing and annotation.</title>
        <authorList>
            <consortium name="The Broad Institute Genomics Platform"/>
            <consortium name="The Broad Institute Genome Sequencing Center for Infectious Disease"/>
            <person name="Wu L."/>
            <person name="Ma J."/>
        </authorList>
    </citation>
    <scope>NUCLEOTIDE SEQUENCE [LARGE SCALE GENOMIC DNA]</scope>
    <source>
        <strain evidence="3">CCM 2767</strain>
    </source>
</reference>
<name>A0A8J3AQP7_9BURK</name>
<dbReference type="PANTHER" id="PTHR36302">
    <property type="entry name" value="BLR7088 PROTEIN"/>
    <property type="match status" value="1"/>
</dbReference>